<dbReference type="GO" id="GO:0009897">
    <property type="term" value="C:external side of plasma membrane"/>
    <property type="evidence" value="ECO:0007669"/>
    <property type="project" value="TreeGrafter"/>
</dbReference>
<dbReference type="InterPro" id="IPR003598">
    <property type="entry name" value="Ig_sub2"/>
</dbReference>
<dbReference type="PANTHER" id="PTHR24100">
    <property type="entry name" value="BUTYROPHILIN"/>
    <property type="match status" value="1"/>
</dbReference>
<evidence type="ECO:0000313" key="9">
    <source>
        <dbReference type="Ensembl" id="ENSACLP00000049631.1"/>
    </source>
</evidence>
<dbReference type="GO" id="GO:0001817">
    <property type="term" value="P:regulation of cytokine production"/>
    <property type="evidence" value="ECO:0007669"/>
    <property type="project" value="TreeGrafter"/>
</dbReference>
<dbReference type="Pfam" id="PF07686">
    <property type="entry name" value="V-set"/>
    <property type="match status" value="1"/>
</dbReference>
<sequence>MEITALCTIMATLSIFPNRSQFFNYDPVTLSCGELKNSNWTIKRNTSTKTNEECSKDWGTKNESNCFLQDPYPSDSGLYWCDSGAGACSEAVNITVTGGSVILESPVHPLQEGDAVTLRCMDKNTSFIPAEFYKDGLLIRNSSTGIMTILKVSKSDEGFYKCTISGSGESPDSWLSVTAGRPKSFHSPPMYVVLPVVGVCLSLAVVLVVLVLLFCLWRNHKGETDPDVSYTDVTIVPEVQPKSDKGQLHVVGSPQPIVAAPGDDVILPCHVEPKFNVVGLTVEWSRPDRNMEYVHLYRHNKEMTDMKIPSYFGRTALFTDGLREGNISLRITNVTLEDEGRYKCFVPKLKSQTKSSIVHLIV</sequence>
<keyword evidence="7" id="KW-1133">Transmembrane helix</keyword>
<dbReference type="SMART" id="SM00408">
    <property type="entry name" value="IGc2"/>
    <property type="match status" value="2"/>
</dbReference>
<reference evidence="9" key="2">
    <citation type="submission" date="2025-08" db="UniProtKB">
        <authorList>
            <consortium name="Ensembl"/>
        </authorList>
    </citation>
    <scope>IDENTIFICATION</scope>
</reference>
<dbReference type="FunFam" id="2.60.40.10:FF:000142">
    <property type="entry name" value="V-set domain-containing T-cell activation inhibitor 1"/>
    <property type="match status" value="1"/>
</dbReference>
<proteinExistence type="predicted"/>
<keyword evidence="7" id="KW-0812">Transmembrane</keyword>
<evidence type="ECO:0000256" key="1">
    <source>
        <dbReference type="ARBA" id="ARBA00004370"/>
    </source>
</evidence>
<dbReference type="InterPro" id="IPR007110">
    <property type="entry name" value="Ig-like_dom"/>
</dbReference>
<accession>A0AAX7T5W3</accession>
<feature type="transmembrane region" description="Helical" evidence="7">
    <location>
        <begin position="190"/>
        <end position="217"/>
    </location>
</feature>
<dbReference type="InterPro" id="IPR013106">
    <property type="entry name" value="Ig_V-set"/>
</dbReference>
<feature type="domain" description="Ig-like" evidence="8">
    <location>
        <begin position="237"/>
        <end position="356"/>
    </location>
</feature>
<dbReference type="Ensembl" id="ENSACLT00000071292.1">
    <property type="protein sequence ID" value="ENSACLP00000049631.1"/>
    <property type="gene ID" value="ENSACLG00000035792.1"/>
</dbReference>
<evidence type="ECO:0000256" key="2">
    <source>
        <dbReference type="ARBA" id="ARBA00022729"/>
    </source>
</evidence>
<dbReference type="SMART" id="SM00406">
    <property type="entry name" value="IGv"/>
    <property type="match status" value="1"/>
</dbReference>
<evidence type="ECO:0000256" key="6">
    <source>
        <dbReference type="ARBA" id="ARBA00023319"/>
    </source>
</evidence>
<evidence type="ECO:0000256" key="3">
    <source>
        <dbReference type="ARBA" id="ARBA00023136"/>
    </source>
</evidence>
<dbReference type="InterPro" id="IPR003599">
    <property type="entry name" value="Ig_sub"/>
</dbReference>
<evidence type="ECO:0000256" key="4">
    <source>
        <dbReference type="ARBA" id="ARBA00023157"/>
    </source>
</evidence>
<organism evidence="9 10">
    <name type="scientific">Astatotilapia calliptera</name>
    <name type="common">Eastern happy</name>
    <name type="synonym">Chromis callipterus</name>
    <dbReference type="NCBI Taxonomy" id="8154"/>
    <lineage>
        <taxon>Eukaryota</taxon>
        <taxon>Metazoa</taxon>
        <taxon>Chordata</taxon>
        <taxon>Craniata</taxon>
        <taxon>Vertebrata</taxon>
        <taxon>Euteleostomi</taxon>
        <taxon>Actinopterygii</taxon>
        <taxon>Neopterygii</taxon>
        <taxon>Teleostei</taxon>
        <taxon>Neoteleostei</taxon>
        <taxon>Acanthomorphata</taxon>
        <taxon>Ovalentaria</taxon>
        <taxon>Cichlomorphae</taxon>
        <taxon>Cichliformes</taxon>
        <taxon>Cichlidae</taxon>
        <taxon>African cichlids</taxon>
        <taxon>Pseudocrenilabrinae</taxon>
        <taxon>Haplochromini</taxon>
        <taxon>Astatotilapia</taxon>
    </lineage>
</organism>
<dbReference type="Proteomes" id="UP000265100">
    <property type="component" value="Chromosome 3"/>
</dbReference>
<dbReference type="InterPro" id="IPR050504">
    <property type="entry name" value="IgSF_BTN/MOG"/>
</dbReference>
<dbReference type="GO" id="GO:0050863">
    <property type="term" value="P:regulation of T cell activation"/>
    <property type="evidence" value="ECO:0007669"/>
    <property type="project" value="UniProtKB-ARBA"/>
</dbReference>
<reference evidence="9" key="1">
    <citation type="submission" date="2018-05" db="EMBL/GenBank/DDBJ databases">
        <authorList>
            <person name="Datahose"/>
        </authorList>
    </citation>
    <scope>NUCLEOTIDE SEQUENCE</scope>
</reference>
<reference evidence="9" key="3">
    <citation type="submission" date="2025-09" db="UniProtKB">
        <authorList>
            <consortium name="Ensembl"/>
        </authorList>
    </citation>
    <scope>IDENTIFICATION</scope>
</reference>
<keyword evidence="4" id="KW-1015">Disulfide bond</keyword>
<feature type="domain" description="Ig-like" evidence="8">
    <location>
        <begin position="66"/>
        <end position="178"/>
    </location>
</feature>
<protein>
    <recommendedName>
        <fullName evidence="8">Ig-like domain-containing protein</fullName>
    </recommendedName>
</protein>
<keyword evidence="3 7" id="KW-0472">Membrane</keyword>
<dbReference type="InterPro" id="IPR013783">
    <property type="entry name" value="Ig-like_fold"/>
</dbReference>
<dbReference type="PANTHER" id="PTHR24100:SF151">
    <property type="entry name" value="ICOS LIGAND"/>
    <property type="match status" value="1"/>
</dbReference>
<dbReference type="PROSITE" id="PS50835">
    <property type="entry name" value="IG_LIKE"/>
    <property type="match status" value="2"/>
</dbReference>
<keyword evidence="6" id="KW-0393">Immunoglobulin domain</keyword>
<keyword evidence="2" id="KW-0732">Signal</keyword>
<dbReference type="SUPFAM" id="SSF48726">
    <property type="entry name" value="Immunoglobulin"/>
    <property type="match status" value="2"/>
</dbReference>
<evidence type="ECO:0000256" key="7">
    <source>
        <dbReference type="SAM" id="Phobius"/>
    </source>
</evidence>
<keyword evidence="5" id="KW-0325">Glycoprotein</keyword>
<dbReference type="GO" id="GO:0005102">
    <property type="term" value="F:signaling receptor binding"/>
    <property type="evidence" value="ECO:0007669"/>
    <property type="project" value="TreeGrafter"/>
</dbReference>
<dbReference type="GO" id="GO:0050852">
    <property type="term" value="P:T cell receptor signaling pathway"/>
    <property type="evidence" value="ECO:0007669"/>
    <property type="project" value="TreeGrafter"/>
</dbReference>
<name>A0AAX7T5W3_ASTCA</name>
<dbReference type="GeneTree" id="ENSGT00940000163711"/>
<dbReference type="InterPro" id="IPR036179">
    <property type="entry name" value="Ig-like_dom_sf"/>
</dbReference>
<comment type="subcellular location">
    <subcellularLocation>
        <location evidence="1">Membrane</location>
    </subcellularLocation>
</comment>
<dbReference type="AlphaFoldDB" id="A0AAX7T5W3"/>
<dbReference type="Gene3D" id="2.60.40.10">
    <property type="entry name" value="Immunoglobulins"/>
    <property type="match status" value="3"/>
</dbReference>
<dbReference type="GO" id="GO:1903037">
    <property type="term" value="P:regulation of leukocyte cell-cell adhesion"/>
    <property type="evidence" value="ECO:0007669"/>
    <property type="project" value="UniProtKB-ARBA"/>
</dbReference>
<evidence type="ECO:0000313" key="10">
    <source>
        <dbReference type="Proteomes" id="UP000265100"/>
    </source>
</evidence>
<keyword evidence="10" id="KW-1185">Reference proteome</keyword>
<evidence type="ECO:0000256" key="5">
    <source>
        <dbReference type="ARBA" id="ARBA00023180"/>
    </source>
</evidence>
<dbReference type="SMART" id="SM00409">
    <property type="entry name" value="IG"/>
    <property type="match status" value="3"/>
</dbReference>
<evidence type="ECO:0000259" key="8">
    <source>
        <dbReference type="PROSITE" id="PS50835"/>
    </source>
</evidence>